<dbReference type="AlphaFoldDB" id="A0AAV9ZXA2"/>
<reference evidence="2 3" key="1">
    <citation type="journal article" date="2024" name="J Genomics">
        <title>Draft genome sequencing and assembly of Favolaschia claudopus CIRM-BRFM 2984 isolated from oak limbs.</title>
        <authorList>
            <person name="Navarro D."/>
            <person name="Drula E."/>
            <person name="Chaduli D."/>
            <person name="Cazenave R."/>
            <person name="Ahrendt S."/>
            <person name="Wang J."/>
            <person name="Lipzen A."/>
            <person name="Daum C."/>
            <person name="Barry K."/>
            <person name="Grigoriev I.V."/>
            <person name="Favel A."/>
            <person name="Rosso M.N."/>
            <person name="Martin F."/>
        </authorList>
    </citation>
    <scope>NUCLEOTIDE SEQUENCE [LARGE SCALE GENOMIC DNA]</scope>
    <source>
        <strain evidence="2 3">CIRM-BRFM 2984</strain>
    </source>
</reference>
<comment type="caution">
    <text evidence="2">The sequence shown here is derived from an EMBL/GenBank/DDBJ whole genome shotgun (WGS) entry which is preliminary data.</text>
</comment>
<gene>
    <name evidence="2" type="ORF">R3P38DRAFT_2801049</name>
</gene>
<keyword evidence="3" id="KW-1185">Reference proteome</keyword>
<organism evidence="2 3">
    <name type="scientific">Favolaschia claudopus</name>
    <dbReference type="NCBI Taxonomy" id="2862362"/>
    <lineage>
        <taxon>Eukaryota</taxon>
        <taxon>Fungi</taxon>
        <taxon>Dikarya</taxon>
        <taxon>Basidiomycota</taxon>
        <taxon>Agaricomycotina</taxon>
        <taxon>Agaricomycetes</taxon>
        <taxon>Agaricomycetidae</taxon>
        <taxon>Agaricales</taxon>
        <taxon>Marasmiineae</taxon>
        <taxon>Mycenaceae</taxon>
        <taxon>Favolaschia</taxon>
    </lineage>
</organism>
<name>A0AAV9ZXA2_9AGAR</name>
<evidence type="ECO:0000256" key="1">
    <source>
        <dbReference type="SAM" id="MobiDB-lite"/>
    </source>
</evidence>
<accession>A0AAV9ZXA2</accession>
<protein>
    <submittedName>
        <fullName evidence="2">Uncharacterized protein</fullName>
    </submittedName>
</protein>
<sequence length="445" mass="47648">MHARKYIPEIVDTVGPPPPLNEAAMHHPSESKSFSSQVYGSRSDSIVGAPIPCPSRVELELRLVAAFDTHLLSPDGLSYIHLIAIYSSVSFLIRTGSTLLKLPRDQAAENQAATTLLICGVHLSAHEARGGGVCMRFEYLASGIQRCRGSRDHALGREGKGLPGDATSPHVVSVSRHISPPHRLGRRATGDKAFGSNVSVPVPLRCSRTGGNTENAGAPSDLSMHAPARLQPRSACRAGLSFSWTRPNIASVVEGGQCGLLSIRASTKQWPPSALRTALSSPLYGLAVSSDAVRFHLAGVSVAAVVGRVANTSIFDYCANAGRYFRPVLRVLSALAHPYLNSLSPCHLTALPGRPMMFGGRARAGGSSDDCQGYPLCTSGGGRGGRSETGLRPQFELIFLFCGVKWHPAQVDQGDVRLSIATRPDYIVQIVWLELRRESPWILAR</sequence>
<evidence type="ECO:0000313" key="3">
    <source>
        <dbReference type="Proteomes" id="UP001362999"/>
    </source>
</evidence>
<dbReference type="Proteomes" id="UP001362999">
    <property type="component" value="Unassembled WGS sequence"/>
</dbReference>
<evidence type="ECO:0000313" key="2">
    <source>
        <dbReference type="EMBL" id="KAK6993060.1"/>
    </source>
</evidence>
<feature type="region of interest" description="Disordered" evidence="1">
    <location>
        <begin position="205"/>
        <end position="224"/>
    </location>
</feature>
<proteinExistence type="predicted"/>
<feature type="region of interest" description="Disordered" evidence="1">
    <location>
        <begin position="158"/>
        <end position="192"/>
    </location>
</feature>
<dbReference type="EMBL" id="JAWWNJ010000104">
    <property type="protein sequence ID" value="KAK6993060.1"/>
    <property type="molecule type" value="Genomic_DNA"/>
</dbReference>